<dbReference type="Proteomes" id="UP000038009">
    <property type="component" value="Unassembled WGS sequence"/>
</dbReference>
<sequence>MNFNETCVLLVLAVCCFVANVLHGLTGCGSILVLHALWQTAITLAPDILHGTQAFGNDSVKGIAEFSYVLTFFIQVVLTGLLFYDVRRKRAQQLEQGVPPDPSELNGVLLFAFITWSFIGATVGVYTMPLIHENGSRVILGGSSLFFALTFLSLYQMKYLERKKTEDVIRDDLMLMRIHSGVQRRVILQYMKDQKRRKKHKERRRRHRAQRRLAKKAEKMRRQELFTKALMANSNDSMMPAPELEGAPLEPHCAPPSPNPAHRRGSATSDSAMSSRTNRTLEVHGASHLTSPDAHFVSDVHLPKSVASKDEYHRAHYPSSSGRRSYHRQRVWIKEIDVQTYIRQRLSEISRNVDSPSEEIAHEAQLAAWTLRAMEGHEKYLDSISPCMDSSADDEQNNSSQSNTITGDISSTEDDDTTDATAYSDTTRCTSPTAERAPPPVGPGSEAKDTCSPQACTARFDGDAKAAAERKEQHKKWQACLGKAMQDDAGESIDLTKSIAMAAATAPRRVIMGHTEVLNIGLREVQQQQLKTLQELSSNKYARSRQRHRLVYFMRMDGGVVMSASVSSFFSGFLGSYTGVADPPLIIFALAMNISIPELRINYAVSSIVPAAMRAVVGITNDFANKSLLVYYIVSVLFAWGGVAFGLYISHRHTVTHPTFMASTLAILFLVAFLMLVPISEAFLRLVATAACFIIVTLAIFRQQRMPEHHRPPAPPNTPATAAEVEAFEQYWRQHGRQKTFDDYANSGSAFFKRSHSSAVLLDDAQSESSAHTAGASASVSPASDTPLYRLQRGLEPSQARRTAPQSEDIPIRWRAAEAEELITIVPVNATSRT</sequence>
<dbReference type="PANTHER" id="PTHR30269">
    <property type="entry name" value="TRANSMEMBRANE PROTEIN YFCA"/>
    <property type="match status" value="1"/>
</dbReference>
<feature type="region of interest" description="Disordered" evidence="1">
    <location>
        <begin position="383"/>
        <end position="452"/>
    </location>
</feature>
<evidence type="ECO:0000313" key="5">
    <source>
        <dbReference type="Proteomes" id="UP000038009"/>
    </source>
</evidence>
<dbReference type="PANTHER" id="PTHR30269:SF38">
    <property type="entry name" value="SULFITE EXPORTER TAUE_SAFE"/>
    <property type="match status" value="1"/>
</dbReference>
<keyword evidence="2" id="KW-1133">Transmembrane helix</keyword>
<feature type="compositionally biased region" description="Polar residues" evidence="1">
    <location>
        <begin position="266"/>
        <end position="278"/>
    </location>
</feature>
<dbReference type="OrthoDB" id="10478149at2759"/>
<comment type="caution">
    <text evidence="4">The sequence shown here is derived from an EMBL/GenBank/DDBJ whole genome shotgun (WGS) entry which is preliminary data.</text>
</comment>
<dbReference type="InterPro" id="IPR052017">
    <property type="entry name" value="TSUP"/>
</dbReference>
<keyword evidence="3" id="KW-0732">Signal</keyword>
<evidence type="ECO:0000256" key="1">
    <source>
        <dbReference type="SAM" id="MobiDB-lite"/>
    </source>
</evidence>
<feature type="region of interest" description="Disordered" evidence="1">
    <location>
        <begin position="192"/>
        <end position="220"/>
    </location>
</feature>
<keyword evidence="2" id="KW-0472">Membrane</keyword>
<feature type="transmembrane region" description="Helical" evidence="2">
    <location>
        <begin position="550"/>
        <end position="570"/>
    </location>
</feature>
<feature type="transmembrane region" description="Helical" evidence="2">
    <location>
        <begin position="105"/>
        <end position="126"/>
    </location>
</feature>
<feature type="transmembrane region" description="Helical" evidence="2">
    <location>
        <begin position="629"/>
        <end position="648"/>
    </location>
</feature>
<dbReference type="EMBL" id="LJSK01000214">
    <property type="protein sequence ID" value="KPI85022.1"/>
    <property type="molecule type" value="Genomic_DNA"/>
</dbReference>
<keyword evidence="2" id="KW-0812">Transmembrane</keyword>
<evidence type="ECO:0000256" key="3">
    <source>
        <dbReference type="SAM" id="SignalP"/>
    </source>
</evidence>
<feature type="signal peptide" evidence="3">
    <location>
        <begin position="1"/>
        <end position="24"/>
    </location>
</feature>
<feature type="transmembrane region" description="Helical" evidence="2">
    <location>
        <begin position="66"/>
        <end position="84"/>
    </location>
</feature>
<evidence type="ECO:0000256" key="2">
    <source>
        <dbReference type="SAM" id="Phobius"/>
    </source>
</evidence>
<feature type="transmembrane region" description="Helical" evidence="2">
    <location>
        <begin position="138"/>
        <end position="155"/>
    </location>
</feature>
<accession>A0A0N1PAY0</accession>
<dbReference type="OMA" id="VCCFVAN"/>
<dbReference type="AlphaFoldDB" id="A0A0N1PAY0"/>
<feature type="transmembrane region" description="Helical" evidence="2">
    <location>
        <begin position="683"/>
        <end position="701"/>
    </location>
</feature>
<organism evidence="4 5">
    <name type="scientific">Leptomonas seymouri</name>
    <dbReference type="NCBI Taxonomy" id="5684"/>
    <lineage>
        <taxon>Eukaryota</taxon>
        <taxon>Discoba</taxon>
        <taxon>Euglenozoa</taxon>
        <taxon>Kinetoplastea</taxon>
        <taxon>Metakinetoplastina</taxon>
        <taxon>Trypanosomatida</taxon>
        <taxon>Trypanosomatidae</taxon>
        <taxon>Leishmaniinae</taxon>
        <taxon>Leptomonas</taxon>
    </lineage>
</organism>
<feature type="transmembrane region" description="Helical" evidence="2">
    <location>
        <begin position="660"/>
        <end position="677"/>
    </location>
</feature>
<feature type="region of interest" description="Disordered" evidence="1">
    <location>
        <begin position="232"/>
        <end position="278"/>
    </location>
</feature>
<feature type="compositionally biased region" description="Basic residues" evidence="1">
    <location>
        <begin position="194"/>
        <end position="214"/>
    </location>
</feature>
<evidence type="ECO:0000313" key="4">
    <source>
        <dbReference type="EMBL" id="KPI85022.1"/>
    </source>
</evidence>
<feature type="compositionally biased region" description="Low complexity" evidence="1">
    <location>
        <begin position="240"/>
        <end position="251"/>
    </location>
</feature>
<feature type="chain" id="PRO_5005879658" evidence="3">
    <location>
        <begin position="25"/>
        <end position="834"/>
    </location>
</feature>
<protein>
    <submittedName>
        <fullName evidence="4">Uncharacterized protein</fullName>
    </submittedName>
</protein>
<name>A0A0N1PAY0_LEPSE</name>
<dbReference type="VEuPathDB" id="TriTrypDB:Lsey_0214_0090"/>
<keyword evidence="5" id="KW-1185">Reference proteome</keyword>
<gene>
    <name evidence="4" type="ORF">ABL78_5931</name>
</gene>
<reference evidence="4 5" key="1">
    <citation type="journal article" date="2015" name="PLoS Pathog.">
        <title>Leptomonas seymouri: Adaptations to the Dixenous Life Cycle Analyzed by Genome Sequencing, Transcriptome Profiling and Co-infection with Leishmania donovani.</title>
        <authorList>
            <person name="Kraeva N."/>
            <person name="Butenko A."/>
            <person name="Hlavacova J."/>
            <person name="Kostygov A."/>
            <person name="Myskova J."/>
            <person name="Grybchuk D."/>
            <person name="Lestinova T."/>
            <person name="Votypka J."/>
            <person name="Volf P."/>
            <person name="Opperdoes F."/>
            <person name="Flegontov P."/>
            <person name="Lukes J."/>
            <person name="Yurchenko V."/>
        </authorList>
    </citation>
    <scope>NUCLEOTIDE SEQUENCE [LARGE SCALE GENOMIC DNA]</scope>
    <source>
        <strain evidence="4 5">ATCC 30220</strain>
    </source>
</reference>
<proteinExistence type="predicted"/>